<evidence type="ECO:0000256" key="6">
    <source>
        <dbReference type="ARBA" id="ARBA00023277"/>
    </source>
</evidence>
<dbReference type="Proteomes" id="UP000007089">
    <property type="component" value="Chromosome"/>
</dbReference>
<reference evidence="14" key="1">
    <citation type="submission" date="2009-01" db="EMBL/GenBank/DDBJ databases">
        <title>Complete sequence of Anaeromyxobacter dehalogenans 2CP-1.</title>
        <authorList>
            <consortium name="US DOE Joint Genome Institute"/>
            <person name="Lucas S."/>
            <person name="Copeland A."/>
            <person name="Lapidus A."/>
            <person name="Glavina del Rio T."/>
            <person name="Dalin E."/>
            <person name="Tice H."/>
            <person name="Bruce D."/>
            <person name="Goodwin L."/>
            <person name="Pitluck S."/>
            <person name="Saunders E."/>
            <person name="Brettin T."/>
            <person name="Detter J.C."/>
            <person name="Han C."/>
            <person name="Larimer F."/>
            <person name="Land M."/>
            <person name="Hauser L."/>
            <person name="Kyrpides N."/>
            <person name="Ovchinnikova G."/>
            <person name="Beliaev A.S."/>
            <person name="Richardson P."/>
        </authorList>
    </citation>
    <scope>NUCLEOTIDE SEQUENCE</scope>
    <source>
        <strain evidence="14">2CP-1</strain>
    </source>
</reference>
<evidence type="ECO:0000256" key="4">
    <source>
        <dbReference type="ARBA" id="ARBA00019905"/>
    </source>
</evidence>
<dbReference type="GO" id="GO:0005993">
    <property type="term" value="P:trehalose catabolic process"/>
    <property type="evidence" value="ECO:0007669"/>
    <property type="project" value="UniProtKB-ARBA"/>
</dbReference>
<dbReference type="AlphaFoldDB" id="B8JCA3"/>
<dbReference type="EC" id="3.2.1.28" evidence="3"/>
<dbReference type="InterPro" id="IPR011613">
    <property type="entry name" value="GH15-like"/>
</dbReference>
<dbReference type="EMBL" id="CP001359">
    <property type="protein sequence ID" value="ACL65843.1"/>
    <property type="molecule type" value="Genomic_DNA"/>
</dbReference>
<keyword evidence="7" id="KW-0326">Glycosidase</keyword>
<keyword evidence="5 14" id="KW-0378">Hydrolase</keyword>
<dbReference type="Pfam" id="PF19291">
    <property type="entry name" value="TREH_N"/>
    <property type="match status" value="1"/>
</dbReference>
<dbReference type="FunFam" id="1.50.10.10:FF:000005">
    <property type="entry name" value="Glycosyl hydrolase, glucoamylase"/>
    <property type="match status" value="1"/>
</dbReference>
<comment type="pathway">
    <text evidence="11">Glycan degradation; trehalose degradation; D-glucose from alpha,alpha-trehalose: step 1/1.</text>
</comment>
<dbReference type="Pfam" id="PF00723">
    <property type="entry name" value="Glyco_hydro_15"/>
    <property type="match status" value="1"/>
</dbReference>
<evidence type="ECO:0000256" key="5">
    <source>
        <dbReference type="ARBA" id="ARBA00022801"/>
    </source>
</evidence>
<name>B8JCA3_ANAD2</name>
<feature type="domain" description="GH15-like" evidence="12">
    <location>
        <begin position="218"/>
        <end position="580"/>
    </location>
</feature>
<dbReference type="SUPFAM" id="SSF48208">
    <property type="entry name" value="Six-hairpin glycosidases"/>
    <property type="match status" value="1"/>
</dbReference>
<dbReference type="PANTHER" id="PTHR31616:SF0">
    <property type="entry name" value="GLUCAN 1,4-ALPHA-GLUCOSIDASE"/>
    <property type="match status" value="1"/>
</dbReference>
<evidence type="ECO:0000256" key="2">
    <source>
        <dbReference type="ARBA" id="ARBA00006188"/>
    </source>
</evidence>
<proteinExistence type="inferred from homology"/>
<dbReference type="Gene3D" id="1.50.10.10">
    <property type="match status" value="1"/>
</dbReference>
<protein>
    <recommendedName>
        <fullName evidence="4">Trehalase</fullName>
        <ecNumber evidence="3">3.2.1.28</ecNumber>
    </recommendedName>
    <alternativeName>
        <fullName evidence="8">Alpha,alpha-trehalase</fullName>
    </alternativeName>
    <alternativeName>
        <fullName evidence="9">Alpha,alpha-trehalose glucohydrolase</fullName>
    </alternativeName>
</protein>
<evidence type="ECO:0000259" key="12">
    <source>
        <dbReference type="Pfam" id="PF00723"/>
    </source>
</evidence>
<keyword evidence="6" id="KW-0119">Carbohydrate metabolism</keyword>
<comment type="cofactor">
    <cofactor evidence="10">
        <name>phosphate</name>
        <dbReference type="ChEBI" id="CHEBI:43474"/>
    </cofactor>
</comment>
<dbReference type="PANTHER" id="PTHR31616">
    <property type="entry name" value="TREHALASE"/>
    <property type="match status" value="1"/>
</dbReference>
<sequence length="602" mass="66239">MAQRLEEYAMVGDAQSAALVARDGSIDWLCWPRFDSDACFAALLGTPEHGRFSLRPTGELRSVRRAYRPGTLVLDTELSTSDGAVRIVDFMPPRGAAPDLVRLVQGLRGRVELDLELSPRFGYGARRPWIRGRGRHLSASAGPDTLHLLGEVPLRADQGTIRARFAVSAGEAAPFVLTWHPSHEPAPTPPDPGAALEETETWWRRWSGRCTAGGRWHALLVHSLVVLKALTYSRTGGIVAAPTTSLPEAPGGVRNWDYRFCWLRDATFTLLALMGAGYVDEARAWRDWLLRAVAGQPEDLQIMYGIAGERRLTELELPWLPGYEGARPVRIGNAASSQLQLDVFGEVLDCLHQAHLSGLPFSADGWTVQRALLDWLESHWNDPDEGIWEIRGPRRDFTHSKVMAWVAVDRALRSARAGRLEGPLERWRALRARIHAEVCARGFDAERGAFTQAFGSKALDASLLLVPQVGFLPATDPRVRGTVEAIERELTEGGLVHRYDSRTGVDGLPPGEGVFLACTLWLSDALRMMGRHADAARYFERVVGLANDVGLLAEQWDPVQRRLVGNFPQAFSHVALVNAALGLSSPAPHRSGRCPEGGDDCD</sequence>
<dbReference type="KEGG" id="acp:A2cp1_2505"/>
<gene>
    <name evidence="14" type="ordered locus">A2cp1_2505</name>
</gene>
<evidence type="ECO:0000256" key="9">
    <source>
        <dbReference type="ARBA" id="ARBA00031637"/>
    </source>
</evidence>
<comment type="similarity">
    <text evidence="2">Belongs to the glycosyl hydrolase 15 family.</text>
</comment>
<dbReference type="HOGENOM" id="CLU_010399_2_0_7"/>
<dbReference type="RefSeq" id="WP_012633639.1">
    <property type="nucleotide sequence ID" value="NC_011891.1"/>
</dbReference>
<comment type="catalytic activity">
    <reaction evidence="1">
        <text>alpha,alpha-trehalose + H2O = alpha-D-glucose + beta-D-glucose</text>
        <dbReference type="Rhea" id="RHEA:32675"/>
        <dbReference type="ChEBI" id="CHEBI:15377"/>
        <dbReference type="ChEBI" id="CHEBI:15903"/>
        <dbReference type="ChEBI" id="CHEBI:16551"/>
        <dbReference type="ChEBI" id="CHEBI:17925"/>
        <dbReference type="EC" id="3.2.1.28"/>
    </reaction>
</comment>
<keyword evidence="15" id="KW-1185">Reference proteome</keyword>
<feature type="domain" description="Trehalase-like N-terminal" evidence="13">
    <location>
        <begin position="2"/>
        <end position="130"/>
    </location>
</feature>
<evidence type="ECO:0000256" key="1">
    <source>
        <dbReference type="ARBA" id="ARBA00001576"/>
    </source>
</evidence>
<dbReference type="InterPro" id="IPR045582">
    <property type="entry name" value="Trehalase-like_N"/>
</dbReference>
<dbReference type="GO" id="GO:0004555">
    <property type="term" value="F:alpha,alpha-trehalase activity"/>
    <property type="evidence" value="ECO:0007669"/>
    <property type="project" value="UniProtKB-EC"/>
</dbReference>
<dbReference type="CAZy" id="GH15">
    <property type="family name" value="Glycoside Hydrolase Family 15"/>
</dbReference>
<dbReference type="InterPro" id="IPR008928">
    <property type="entry name" value="6-hairpin_glycosidase_sf"/>
</dbReference>
<evidence type="ECO:0000256" key="7">
    <source>
        <dbReference type="ARBA" id="ARBA00023295"/>
    </source>
</evidence>
<evidence type="ECO:0000256" key="3">
    <source>
        <dbReference type="ARBA" id="ARBA00012757"/>
    </source>
</evidence>
<organism evidence="14 15">
    <name type="scientific">Anaeromyxobacter dehalogenans (strain ATCC BAA-258 / DSM 21875 / 2CP-1)</name>
    <dbReference type="NCBI Taxonomy" id="455488"/>
    <lineage>
        <taxon>Bacteria</taxon>
        <taxon>Pseudomonadati</taxon>
        <taxon>Myxococcota</taxon>
        <taxon>Myxococcia</taxon>
        <taxon>Myxococcales</taxon>
        <taxon>Cystobacterineae</taxon>
        <taxon>Anaeromyxobacteraceae</taxon>
        <taxon>Anaeromyxobacter</taxon>
    </lineage>
</organism>
<evidence type="ECO:0000313" key="14">
    <source>
        <dbReference type="EMBL" id="ACL65843.1"/>
    </source>
</evidence>
<evidence type="ECO:0000313" key="15">
    <source>
        <dbReference type="Proteomes" id="UP000007089"/>
    </source>
</evidence>
<evidence type="ECO:0000256" key="8">
    <source>
        <dbReference type="ARBA" id="ARBA00030473"/>
    </source>
</evidence>
<accession>B8JCA3</accession>
<dbReference type="InterPro" id="IPR012341">
    <property type="entry name" value="6hp_glycosidase-like_sf"/>
</dbReference>
<evidence type="ECO:0000259" key="13">
    <source>
        <dbReference type="Pfam" id="PF19291"/>
    </source>
</evidence>
<evidence type="ECO:0000256" key="11">
    <source>
        <dbReference type="ARBA" id="ARBA00060615"/>
    </source>
</evidence>
<evidence type="ECO:0000256" key="10">
    <source>
        <dbReference type="ARBA" id="ARBA00053030"/>
    </source>
</evidence>